<dbReference type="PANTHER" id="PTHR47537">
    <property type="entry name" value="CUBILIN"/>
    <property type="match status" value="1"/>
</dbReference>
<name>B4QTX1_DROSI</name>
<dbReference type="HOGENOM" id="CLU_742422_0_0_1"/>
<evidence type="ECO:0000256" key="2">
    <source>
        <dbReference type="PROSITE-ProRule" id="PRU00059"/>
    </source>
</evidence>
<keyword evidence="1" id="KW-1015">Disulfide bond</keyword>
<keyword evidence="3" id="KW-1133">Transmembrane helix</keyword>
<evidence type="ECO:0000313" key="6">
    <source>
        <dbReference type="Proteomes" id="UP000000304"/>
    </source>
</evidence>
<dbReference type="PROSITE" id="PS01180">
    <property type="entry name" value="CUB"/>
    <property type="match status" value="1"/>
</dbReference>
<evidence type="ECO:0000256" key="1">
    <source>
        <dbReference type="ARBA" id="ARBA00023157"/>
    </source>
</evidence>
<evidence type="ECO:0000259" key="4">
    <source>
        <dbReference type="PROSITE" id="PS01180"/>
    </source>
</evidence>
<accession>B4QTX1</accession>
<dbReference type="InterPro" id="IPR053207">
    <property type="entry name" value="Non-NMDA_GluR_Accessory"/>
</dbReference>
<organism evidence="5 6">
    <name type="scientific">Drosophila simulans</name>
    <name type="common">Fruit fly</name>
    <dbReference type="NCBI Taxonomy" id="7240"/>
    <lineage>
        <taxon>Eukaryota</taxon>
        <taxon>Metazoa</taxon>
        <taxon>Ecdysozoa</taxon>
        <taxon>Arthropoda</taxon>
        <taxon>Hexapoda</taxon>
        <taxon>Insecta</taxon>
        <taxon>Pterygota</taxon>
        <taxon>Neoptera</taxon>
        <taxon>Endopterygota</taxon>
        <taxon>Diptera</taxon>
        <taxon>Brachycera</taxon>
        <taxon>Muscomorpha</taxon>
        <taxon>Ephydroidea</taxon>
        <taxon>Drosophilidae</taxon>
        <taxon>Drosophila</taxon>
        <taxon>Sophophora</taxon>
    </lineage>
</organism>
<keyword evidence="6" id="KW-1185">Reference proteome</keyword>
<comment type="caution">
    <text evidence="2">Lacks conserved residue(s) required for the propagation of feature annotation.</text>
</comment>
<dbReference type="STRING" id="7240.B4QTX1"/>
<dbReference type="AlphaFoldDB" id="B4QTX1"/>
<gene>
    <name evidence="5" type="primary">Dsim\GD19260</name>
    <name evidence="5" type="ORF">Dsim_GD19260</name>
</gene>
<dbReference type="EMBL" id="CM000364">
    <property type="protein sequence ID" value="EDX12394.1"/>
    <property type="molecule type" value="Genomic_DNA"/>
</dbReference>
<feature type="domain" description="CUB" evidence="4">
    <location>
        <begin position="20"/>
        <end position="154"/>
    </location>
</feature>
<dbReference type="Proteomes" id="UP000000304">
    <property type="component" value="Chromosome 3R"/>
</dbReference>
<protein>
    <submittedName>
        <fullName evidence="5">GD19260</fullName>
    </submittedName>
</protein>
<dbReference type="SMART" id="SM00042">
    <property type="entry name" value="CUB"/>
    <property type="match status" value="1"/>
</dbReference>
<dbReference type="SMR" id="B4QTX1"/>
<dbReference type="InterPro" id="IPR035914">
    <property type="entry name" value="Sperma_CUB_dom_sf"/>
</dbReference>
<dbReference type="OrthoDB" id="6022136at2759"/>
<reference evidence="5 6" key="1">
    <citation type="journal article" date="2007" name="Nature">
        <title>Evolution of genes and genomes on the Drosophila phylogeny.</title>
        <authorList>
            <consortium name="Drosophila 12 Genomes Consortium"/>
            <person name="Clark A.G."/>
            <person name="Eisen M.B."/>
            <person name="Smith D.R."/>
            <person name="Bergman C.M."/>
            <person name="Oliver B."/>
            <person name="Markow T.A."/>
            <person name="Kaufman T.C."/>
            <person name="Kellis M."/>
            <person name="Gelbart W."/>
            <person name="Iyer V.N."/>
            <person name="Pollard D.A."/>
            <person name="Sackton T.B."/>
            <person name="Larracuente A.M."/>
            <person name="Singh N.D."/>
            <person name="Abad J.P."/>
            <person name="Abt D.N."/>
            <person name="Adryan B."/>
            <person name="Aguade M."/>
            <person name="Akashi H."/>
            <person name="Anderson W.W."/>
            <person name="Aquadro C.F."/>
            <person name="Ardell D.H."/>
            <person name="Arguello R."/>
            <person name="Artieri C.G."/>
            <person name="Barbash D.A."/>
            <person name="Barker D."/>
            <person name="Barsanti P."/>
            <person name="Batterham P."/>
            <person name="Batzoglou S."/>
            <person name="Begun D."/>
            <person name="Bhutkar A."/>
            <person name="Blanco E."/>
            <person name="Bosak S.A."/>
            <person name="Bradley R.K."/>
            <person name="Brand A.D."/>
            <person name="Brent M.R."/>
            <person name="Brooks A.N."/>
            <person name="Brown R.H."/>
            <person name="Butlin R.K."/>
            <person name="Caggese C."/>
            <person name="Calvi B.R."/>
            <person name="Bernardo de Carvalho A."/>
            <person name="Caspi A."/>
            <person name="Castrezana S."/>
            <person name="Celniker S.E."/>
            <person name="Chang J.L."/>
            <person name="Chapple C."/>
            <person name="Chatterji S."/>
            <person name="Chinwalla A."/>
            <person name="Civetta A."/>
            <person name="Clifton S.W."/>
            <person name="Comeron J.M."/>
            <person name="Costello J.C."/>
            <person name="Coyne J.A."/>
            <person name="Daub J."/>
            <person name="David R.G."/>
            <person name="Delcher A.L."/>
            <person name="Delehaunty K."/>
            <person name="Do C.B."/>
            <person name="Ebling H."/>
            <person name="Edwards K."/>
            <person name="Eickbush T."/>
            <person name="Evans J.D."/>
            <person name="Filipski A."/>
            <person name="Findeiss S."/>
            <person name="Freyhult E."/>
            <person name="Fulton L."/>
            <person name="Fulton R."/>
            <person name="Garcia A.C."/>
            <person name="Gardiner A."/>
            <person name="Garfield D.A."/>
            <person name="Garvin B.E."/>
            <person name="Gibson G."/>
            <person name="Gilbert D."/>
            <person name="Gnerre S."/>
            <person name="Godfrey J."/>
            <person name="Good R."/>
            <person name="Gotea V."/>
            <person name="Gravely B."/>
            <person name="Greenberg A.J."/>
            <person name="Griffiths-Jones S."/>
            <person name="Gross S."/>
            <person name="Guigo R."/>
            <person name="Gustafson E.A."/>
            <person name="Haerty W."/>
            <person name="Hahn M.W."/>
            <person name="Halligan D.L."/>
            <person name="Halpern A.L."/>
            <person name="Halter G.M."/>
            <person name="Han M.V."/>
            <person name="Heger A."/>
            <person name="Hillier L."/>
            <person name="Hinrichs A.S."/>
            <person name="Holmes I."/>
            <person name="Hoskins R.A."/>
            <person name="Hubisz M.J."/>
            <person name="Hultmark D."/>
            <person name="Huntley M.A."/>
            <person name="Jaffe D.B."/>
            <person name="Jagadeeshan S."/>
            <person name="Jeck W.R."/>
            <person name="Johnson J."/>
            <person name="Jones C.D."/>
            <person name="Jordan W.C."/>
            <person name="Karpen G.H."/>
            <person name="Kataoka E."/>
            <person name="Keightley P.D."/>
            <person name="Kheradpour P."/>
            <person name="Kirkness E.F."/>
            <person name="Koerich L.B."/>
            <person name="Kristiansen K."/>
            <person name="Kudrna D."/>
            <person name="Kulathinal R.J."/>
            <person name="Kumar S."/>
            <person name="Kwok R."/>
            <person name="Lander E."/>
            <person name="Langley C.H."/>
            <person name="Lapoint R."/>
            <person name="Lazzaro B.P."/>
            <person name="Lee S.J."/>
            <person name="Levesque L."/>
            <person name="Li R."/>
            <person name="Lin C.F."/>
            <person name="Lin M.F."/>
            <person name="Lindblad-Toh K."/>
            <person name="Llopart A."/>
            <person name="Long M."/>
            <person name="Low L."/>
            <person name="Lozovsky E."/>
            <person name="Lu J."/>
            <person name="Luo M."/>
            <person name="Machado C.A."/>
            <person name="Makalowski W."/>
            <person name="Marzo M."/>
            <person name="Matsuda M."/>
            <person name="Matzkin L."/>
            <person name="McAllister B."/>
            <person name="McBride C.S."/>
            <person name="McKernan B."/>
            <person name="McKernan K."/>
            <person name="Mendez-Lago M."/>
            <person name="Minx P."/>
            <person name="Mollenhauer M.U."/>
            <person name="Montooth K."/>
            <person name="Mount S.M."/>
            <person name="Mu X."/>
            <person name="Myers E."/>
            <person name="Negre B."/>
            <person name="Newfeld S."/>
            <person name="Nielsen R."/>
            <person name="Noor M.A."/>
            <person name="O'Grady P."/>
            <person name="Pachter L."/>
            <person name="Papaceit M."/>
            <person name="Parisi M.J."/>
            <person name="Parisi M."/>
            <person name="Parts L."/>
            <person name="Pedersen J.S."/>
            <person name="Pesole G."/>
            <person name="Phillippy A.M."/>
            <person name="Ponting C.P."/>
            <person name="Pop M."/>
            <person name="Porcelli D."/>
            <person name="Powell J.R."/>
            <person name="Prohaska S."/>
            <person name="Pruitt K."/>
            <person name="Puig M."/>
            <person name="Quesneville H."/>
            <person name="Ram K.R."/>
            <person name="Rand D."/>
            <person name="Rasmussen M.D."/>
            <person name="Reed L.K."/>
            <person name="Reenan R."/>
            <person name="Reily A."/>
            <person name="Remington K.A."/>
            <person name="Rieger T.T."/>
            <person name="Ritchie M.G."/>
            <person name="Robin C."/>
            <person name="Rogers Y.H."/>
            <person name="Rohde C."/>
            <person name="Rozas J."/>
            <person name="Rubenfield M.J."/>
            <person name="Ruiz A."/>
            <person name="Russo S."/>
            <person name="Salzberg S.L."/>
            <person name="Sanchez-Gracia A."/>
            <person name="Saranga D.J."/>
            <person name="Sato H."/>
            <person name="Schaeffer S.W."/>
            <person name="Schatz M.C."/>
            <person name="Schlenke T."/>
            <person name="Schwartz R."/>
            <person name="Segarra C."/>
            <person name="Singh R.S."/>
            <person name="Sirot L."/>
            <person name="Sirota M."/>
            <person name="Sisneros N.B."/>
            <person name="Smith C.D."/>
            <person name="Smith T.F."/>
            <person name="Spieth J."/>
            <person name="Stage D.E."/>
            <person name="Stark A."/>
            <person name="Stephan W."/>
            <person name="Strausberg R.L."/>
            <person name="Strempel S."/>
            <person name="Sturgill D."/>
            <person name="Sutton G."/>
            <person name="Sutton G.G."/>
            <person name="Tao W."/>
            <person name="Teichmann S."/>
            <person name="Tobari Y.N."/>
            <person name="Tomimura Y."/>
            <person name="Tsolas J.M."/>
            <person name="Valente V.L."/>
            <person name="Venter E."/>
            <person name="Venter J.C."/>
            <person name="Vicario S."/>
            <person name="Vieira F.G."/>
            <person name="Vilella A.J."/>
            <person name="Villasante A."/>
            <person name="Walenz B."/>
            <person name="Wang J."/>
            <person name="Wasserman M."/>
            <person name="Watts T."/>
            <person name="Wilson D."/>
            <person name="Wilson R.K."/>
            <person name="Wing R.A."/>
            <person name="Wolfner M.F."/>
            <person name="Wong A."/>
            <person name="Wong G.K."/>
            <person name="Wu C.I."/>
            <person name="Wu G."/>
            <person name="Yamamoto D."/>
            <person name="Yang H.P."/>
            <person name="Yang S.P."/>
            <person name="Yorke J.A."/>
            <person name="Yoshida K."/>
            <person name="Zdobnov E."/>
            <person name="Zhang P."/>
            <person name="Zhang Y."/>
            <person name="Zimin A.V."/>
            <person name="Baldwin J."/>
            <person name="Abdouelleil A."/>
            <person name="Abdulkadir J."/>
            <person name="Abebe A."/>
            <person name="Abera B."/>
            <person name="Abreu J."/>
            <person name="Acer S.C."/>
            <person name="Aftuck L."/>
            <person name="Alexander A."/>
            <person name="An P."/>
            <person name="Anderson E."/>
            <person name="Anderson S."/>
            <person name="Arachi H."/>
            <person name="Azer M."/>
            <person name="Bachantsang P."/>
            <person name="Barry A."/>
            <person name="Bayul T."/>
            <person name="Berlin A."/>
            <person name="Bessette D."/>
            <person name="Bloom T."/>
            <person name="Blye J."/>
            <person name="Boguslavskiy L."/>
            <person name="Bonnet C."/>
            <person name="Boukhgalter B."/>
            <person name="Bourzgui I."/>
            <person name="Brown A."/>
            <person name="Cahill P."/>
            <person name="Channer S."/>
            <person name="Cheshatsang Y."/>
            <person name="Chuda L."/>
            <person name="Citroen M."/>
            <person name="Collymore A."/>
            <person name="Cooke P."/>
            <person name="Costello M."/>
            <person name="D'Aco K."/>
            <person name="Daza R."/>
            <person name="De Haan G."/>
            <person name="DeGray S."/>
            <person name="DeMaso C."/>
            <person name="Dhargay N."/>
            <person name="Dooley K."/>
            <person name="Dooley E."/>
            <person name="Doricent M."/>
            <person name="Dorje P."/>
            <person name="Dorjee K."/>
            <person name="Dupes A."/>
            <person name="Elong R."/>
            <person name="Falk J."/>
            <person name="Farina A."/>
            <person name="Faro S."/>
            <person name="Ferguson D."/>
            <person name="Fisher S."/>
            <person name="Foley C.D."/>
            <person name="Franke A."/>
            <person name="Friedrich D."/>
            <person name="Gadbois L."/>
            <person name="Gearin G."/>
            <person name="Gearin C.R."/>
            <person name="Giannoukos G."/>
            <person name="Goode T."/>
            <person name="Graham J."/>
            <person name="Grandbois E."/>
            <person name="Grewal S."/>
            <person name="Gyaltsen K."/>
            <person name="Hafez N."/>
            <person name="Hagos B."/>
            <person name="Hall J."/>
            <person name="Henson C."/>
            <person name="Hollinger A."/>
            <person name="Honan T."/>
            <person name="Huard M.D."/>
            <person name="Hughes L."/>
            <person name="Hurhula B."/>
            <person name="Husby M.E."/>
            <person name="Kamat A."/>
            <person name="Kanga B."/>
            <person name="Kashin S."/>
            <person name="Khazanovich D."/>
            <person name="Kisner P."/>
            <person name="Lance K."/>
            <person name="Lara M."/>
            <person name="Lee W."/>
            <person name="Lennon N."/>
            <person name="Letendre F."/>
            <person name="LeVine R."/>
            <person name="Lipovsky A."/>
            <person name="Liu X."/>
            <person name="Liu J."/>
            <person name="Liu S."/>
            <person name="Lokyitsang T."/>
            <person name="Lokyitsang Y."/>
            <person name="Lubonja R."/>
            <person name="Lui A."/>
            <person name="MacDonald P."/>
            <person name="Magnisalis V."/>
            <person name="Maru K."/>
            <person name="Matthews C."/>
            <person name="McCusker W."/>
            <person name="McDonough S."/>
            <person name="Mehta T."/>
            <person name="Meldrim J."/>
            <person name="Meneus L."/>
            <person name="Mihai O."/>
            <person name="Mihalev A."/>
            <person name="Mihova T."/>
            <person name="Mittelman R."/>
            <person name="Mlenga V."/>
            <person name="Montmayeur A."/>
            <person name="Mulrain L."/>
            <person name="Navidi A."/>
            <person name="Naylor J."/>
            <person name="Negash T."/>
            <person name="Nguyen T."/>
            <person name="Nguyen N."/>
            <person name="Nicol R."/>
            <person name="Norbu C."/>
            <person name="Norbu N."/>
            <person name="Novod N."/>
            <person name="O'Neill B."/>
            <person name="Osman S."/>
            <person name="Markiewicz E."/>
            <person name="Oyono O.L."/>
            <person name="Patti C."/>
            <person name="Phunkhang P."/>
            <person name="Pierre F."/>
            <person name="Priest M."/>
            <person name="Raghuraman S."/>
            <person name="Rege F."/>
            <person name="Reyes R."/>
            <person name="Rise C."/>
            <person name="Rogov P."/>
            <person name="Ross K."/>
            <person name="Ryan E."/>
            <person name="Settipalli S."/>
            <person name="Shea T."/>
            <person name="Sherpa N."/>
            <person name="Shi L."/>
            <person name="Shih D."/>
            <person name="Sparrow T."/>
            <person name="Spaulding J."/>
            <person name="Stalker J."/>
            <person name="Stange-Thomann N."/>
            <person name="Stavropoulos S."/>
            <person name="Stone C."/>
            <person name="Strader C."/>
            <person name="Tesfaye S."/>
            <person name="Thomson T."/>
            <person name="Thoulutsang Y."/>
            <person name="Thoulutsang D."/>
            <person name="Topham K."/>
            <person name="Topping I."/>
            <person name="Tsamla T."/>
            <person name="Vassiliev H."/>
            <person name="Vo A."/>
            <person name="Wangchuk T."/>
            <person name="Wangdi T."/>
            <person name="Weiand M."/>
            <person name="Wilkinson J."/>
            <person name="Wilson A."/>
            <person name="Yadav S."/>
            <person name="Young G."/>
            <person name="Yu Q."/>
            <person name="Zembek L."/>
            <person name="Zhong D."/>
            <person name="Zimmer A."/>
            <person name="Zwirko Z."/>
            <person name="Jaffe D.B."/>
            <person name="Alvarez P."/>
            <person name="Brockman W."/>
            <person name="Butler J."/>
            <person name="Chin C."/>
            <person name="Gnerre S."/>
            <person name="Grabherr M."/>
            <person name="Kleber M."/>
            <person name="Mauceli E."/>
            <person name="MacCallum I."/>
        </authorList>
    </citation>
    <scope>NUCLEOTIDE SEQUENCE [LARGE SCALE GENOMIC DNA]</scope>
    <source>
        <strain evidence="6">white501</strain>
    </source>
</reference>
<evidence type="ECO:0000256" key="3">
    <source>
        <dbReference type="SAM" id="Phobius"/>
    </source>
</evidence>
<dbReference type="PANTHER" id="PTHR47537:SF6">
    <property type="entry name" value="CUB DOMAIN-CONTAINING PROTEIN"/>
    <property type="match status" value="1"/>
</dbReference>
<dbReference type="Gene3D" id="2.60.120.290">
    <property type="entry name" value="Spermadhesin, CUB domain"/>
    <property type="match status" value="1"/>
</dbReference>
<keyword evidence="3" id="KW-0472">Membrane</keyword>
<feature type="transmembrane region" description="Helical" evidence="3">
    <location>
        <begin position="218"/>
        <end position="239"/>
    </location>
</feature>
<dbReference type="CDD" id="cd00041">
    <property type="entry name" value="CUB"/>
    <property type="match status" value="1"/>
</dbReference>
<dbReference type="PhylomeDB" id="B4QTX1"/>
<dbReference type="Pfam" id="PF00431">
    <property type="entry name" value="CUB"/>
    <property type="match status" value="1"/>
</dbReference>
<sequence length="373" mass="40565">MQPVVAYLEVSSRPTKSPKCDQTFVSRIGGPQNGSFSAPLLHNHRNHSRQCLYTFLAGPGQRVEVVFKSFNLRGSPPDGSAVGELPSCVHEYMDIYSEVQSSEPAELINSPFGGRYCGTIPPRRRISMYRAVAISFFSNKNVTTDLFEGTFRFINASEYEIGIPIAGSPCSYTITPSMSVNKTGALISPTYPGAYPKDMSCTYQFLGTTEAAEEDYDVLIIITLLVVSSLICLLCILCHSRRSRRNHVRQLGLHRNAHYDSQTSATAGLSSSRRHLQSGGASIAGSLHGINSGNLIIPPAPLPPTSVPPPPHICIAGVDMGMGMGMGHGLMSNGEDDDDDLELDEDQLDADIFINDVHFDEDNIDHVNQMANV</sequence>
<keyword evidence="3" id="KW-0812">Transmembrane</keyword>
<dbReference type="SUPFAM" id="SSF49854">
    <property type="entry name" value="Spermadhesin, CUB domain"/>
    <property type="match status" value="2"/>
</dbReference>
<dbReference type="GO" id="GO:0005886">
    <property type="term" value="C:plasma membrane"/>
    <property type="evidence" value="ECO:0007669"/>
    <property type="project" value="TreeGrafter"/>
</dbReference>
<dbReference type="InterPro" id="IPR000859">
    <property type="entry name" value="CUB_dom"/>
</dbReference>
<proteinExistence type="predicted"/>
<evidence type="ECO:0000313" key="5">
    <source>
        <dbReference type="EMBL" id="EDX12394.1"/>
    </source>
</evidence>